<evidence type="ECO:0000256" key="6">
    <source>
        <dbReference type="SAM" id="Phobius"/>
    </source>
</evidence>
<evidence type="ECO:0000256" key="5">
    <source>
        <dbReference type="ARBA" id="ARBA00022777"/>
    </source>
</evidence>
<dbReference type="Proteomes" id="UP000824049">
    <property type="component" value="Unassembled WGS sequence"/>
</dbReference>
<reference evidence="8" key="1">
    <citation type="journal article" date="2021" name="PeerJ">
        <title>Extensive microbial diversity within the chicken gut microbiome revealed by metagenomics and culture.</title>
        <authorList>
            <person name="Gilroy R."/>
            <person name="Ravi A."/>
            <person name="Getino M."/>
            <person name="Pursley I."/>
            <person name="Horton D.L."/>
            <person name="Alikhan N.F."/>
            <person name="Baker D."/>
            <person name="Gharbi K."/>
            <person name="Hall N."/>
            <person name="Watson M."/>
            <person name="Adriaenssens E.M."/>
            <person name="Foster-Nyarko E."/>
            <person name="Jarju S."/>
            <person name="Secka A."/>
            <person name="Antonio M."/>
            <person name="Oren A."/>
            <person name="Chaudhuri R.R."/>
            <person name="La Ragione R."/>
            <person name="Hildebrand F."/>
            <person name="Pallen M.J."/>
        </authorList>
    </citation>
    <scope>NUCLEOTIDE SEQUENCE</scope>
    <source>
        <strain evidence="8">CHK179-28034</strain>
    </source>
</reference>
<dbReference type="Pfam" id="PF00512">
    <property type="entry name" value="HisKA"/>
    <property type="match status" value="1"/>
</dbReference>
<dbReference type="GO" id="GO:0000155">
    <property type="term" value="F:phosphorelay sensor kinase activity"/>
    <property type="evidence" value="ECO:0007669"/>
    <property type="project" value="InterPro"/>
</dbReference>
<comment type="catalytic activity">
    <reaction evidence="1">
        <text>ATP + protein L-histidine = ADP + protein N-phospho-L-histidine.</text>
        <dbReference type="EC" id="2.7.13.3"/>
    </reaction>
</comment>
<dbReference type="AlphaFoldDB" id="A0A9D2EIN5"/>
<dbReference type="InterPro" id="IPR036097">
    <property type="entry name" value="HisK_dim/P_sf"/>
</dbReference>
<dbReference type="SMART" id="SM00388">
    <property type="entry name" value="HisKA"/>
    <property type="match status" value="1"/>
</dbReference>
<keyword evidence="6" id="KW-1133">Transmembrane helix</keyword>
<dbReference type="EMBL" id="DXBR01000001">
    <property type="protein sequence ID" value="HIZ38329.1"/>
    <property type="molecule type" value="Genomic_DNA"/>
</dbReference>
<name>A0A9D2EIN5_9FIRM</name>
<organism evidence="8 9">
    <name type="scientific">Candidatus Anaerobutyricum stercoris</name>
    <dbReference type="NCBI Taxonomy" id="2838457"/>
    <lineage>
        <taxon>Bacteria</taxon>
        <taxon>Bacillati</taxon>
        <taxon>Bacillota</taxon>
        <taxon>Clostridia</taxon>
        <taxon>Lachnospirales</taxon>
        <taxon>Lachnospiraceae</taxon>
        <taxon>Anaerobutyricum</taxon>
    </lineage>
</organism>
<evidence type="ECO:0000256" key="2">
    <source>
        <dbReference type="ARBA" id="ARBA00012438"/>
    </source>
</evidence>
<evidence type="ECO:0000256" key="4">
    <source>
        <dbReference type="ARBA" id="ARBA00022679"/>
    </source>
</evidence>
<keyword evidence="5" id="KW-0418">Kinase</keyword>
<evidence type="ECO:0000313" key="9">
    <source>
        <dbReference type="Proteomes" id="UP000824049"/>
    </source>
</evidence>
<protein>
    <recommendedName>
        <fullName evidence="2">histidine kinase</fullName>
        <ecNumber evidence="2">2.7.13.3</ecNumber>
    </recommendedName>
</protein>
<keyword evidence="6" id="KW-0812">Transmembrane</keyword>
<gene>
    <name evidence="8" type="ORF">H9968_00145</name>
</gene>
<dbReference type="Gene3D" id="1.10.287.130">
    <property type="match status" value="1"/>
</dbReference>
<evidence type="ECO:0000256" key="1">
    <source>
        <dbReference type="ARBA" id="ARBA00000085"/>
    </source>
</evidence>
<accession>A0A9D2EIN5</accession>
<comment type="caution">
    <text evidence="8">The sequence shown here is derived from an EMBL/GenBank/DDBJ whole genome shotgun (WGS) entry which is preliminary data.</text>
</comment>
<dbReference type="InterPro" id="IPR003661">
    <property type="entry name" value="HisK_dim/P_dom"/>
</dbReference>
<keyword evidence="3" id="KW-0597">Phosphoprotein</keyword>
<dbReference type="CDD" id="cd00082">
    <property type="entry name" value="HisKA"/>
    <property type="match status" value="1"/>
</dbReference>
<keyword evidence="4" id="KW-0808">Transferase</keyword>
<feature type="transmembrane region" description="Helical" evidence="6">
    <location>
        <begin position="35"/>
        <end position="54"/>
    </location>
</feature>
<evidence type="ECO:0000259" key="7">
    <source>
        <dbReference type="SMART" id="SM00388"/>
    </source>
</evidence>
<reference evidence="8" key="2">
    <citation type="submission" date="2021-04" db="EMBL/GenBank/DDBJ databases">
        <authorList>
            <person name="Gilroy R."/>
        </authorList>
    </citation>
    <scope>NUCLEOTIDE SEQUENCE</scope>
    <source>
        <strain evidence="8">CHK179-28034</strain>
    </source>
</reference>
<dbReference type="InterPro" id="IPR050428">
    <property type="entry name" value="TCS_sensor_his_kinase"/>
</dbReference>
<feature type="transmembrane region" description="Helical" evidence="6">
    <location>
        <begin position="12"/>
        <end position="29"/>
    </location>
</feature>
<feature type="domain" description="Signal transduction histidine kinase dimerisation/phosphoacceptor" evidence="7">
    <location>
        <begin position="115"/>
        <end position="183"/>
    </location>
</feature>
<dbReference type="SUPFAM" id="SSF47384">
    <property type="entry name" value="Homodimeric domain of signal transducing histidine kinase"/>
    <property type="match status" value="1"/>
</dbReference>
<dbReference type="EC" id="2.7.13.3" evidence="2"/>
<keyword evidence="6" id="KW-0472">Membrane</keyword>
<evidence type="ECO:0000313" key="8">
    <source>
        <dbReference type="EMBL" id="HIZ38329.1"/>
    </source>
</evidence>
<dbReference type="PANTHER" id="PTHR45436">
    <property type="entry name" value="SENSOR HISTIDINE KINASE YKOH"/>
    <property type="match status" value="1"/>
</dbReference>
<evidence type="ECO:0000256" key="3">
    <source>
        <dbReference type="ARBA" id="ARBA00022553"/>
    </source>
</evidence>
<sequence>MWLWRNPEIRKYGNIYVILALLAAAGAGFCFGVPAALYVAVFSIAGAVLFWCAAKKRYEALSALSQQLDQILHSQQALQFVPDEEGELALFSSEIQKLTLRLTEQAEEMQRDKEYLKDSIADISHQIRTPLTAIRLLLSRLQRREACDGKEIDMECIREIRSLLSRMEWQVSVLLKIARLESGTIVMEEMRFPWQEQWKKPGNLWLFWRI</sequence>
<dbReference type="PANTHER" id="PTHR45436:SF5">
    <property type="entry name" value="SENSOR HISTIDINE KINASE TRCS"/>
    <property type="match status" value="1"/>
</dbReference>
<proteinExistence type="predicted"/>